<evidence type="ECO:0000256" key="5">
    <source>
        <dbReference type="ARBA" id="ARBA00022801"/>
    </source>
</evidence>
<name>A0A9D2U9N2_9BURK</name>
<dbReference type="InterPro" id="IPR038371">
    <property type="entry name" value="Cu_polyphenol_OxRdtase_sf"/>
</dbReference>
<dbReference type="Gene3D" id="3.60.140.10">
    <property type="entry name" value="CNF1/YfiH-like putative cysteine hydrolases"/>
    <property type="match status" value="1"/>
</dbReference>
<sequence>MENTITPLSGLSWPNVQYFSTTRAGGVSQGPYHSLNLGSHVGDDPESVQQNRQRLTQLCPAEPLWLEQVHGIVAVDADQTEESTPIADAAVTTQRNRPLVVLTADCLPVVLSDEAGSVLGVAHAGWRGLAQGVLQSTITLMRQKQPQLQRLRAWIGPAISQKNFEVGAEVRHTFLQVDPSLAMYFVATGHNDKHLADLPSIARHLLINTYGEKIEVALSGECTFEQNERYYSYRHSPVTGRLATVAWLTYCPSDKGSRGE</sequence>
<organism evidence="11 12">
    <name type="scientific">Candidatus Paenalcaligenes intestinipullorum</name>
    <dbReference type="NCBI Taxonomy" id="2838718"/>
    <lineage>
        <taxon>Bacteria</taxon>
        <taxon>Pseudomonadati</taxon>
        <taxon>Pseudomonadota</taxon>
        <taxon>Betaproteobacteria</taxon>
        <taxon>Burkholderiales</taxon>
        <taxon>Alcaligenaceae</taxon>
        <taxon>Paenalcaligenes</taxon>
    </lineage>
</organism>
<accession>A0A9D2U9N2</accession>
<dbReference type="InterPro" id="IPR003730">
    <property type="entry name" value="Cu_polyphenol_OxRdtase"/>
</dbReference>
<dbReference type="GO" id="GO:0005507">
    <property type="term" value="F:copper ion binding"/>
    <property type="evidence" value="ECO:0007669"/>
    <property type="project" value="TreeGrafter"/>
</dbReference>
<keyword evidence="3" id="KW-0808">Transferase</keyword>
<dbReference type="PANTHER" id="PTHR30616">
    <property type="entry name" value="UNCHARACTERIZED PROTEIN YFIH"/>
    <property type="match status" value="1"/>
</dbReference>
<comment type="similarity">
    <text evidence="2 10">Belongs to the purine nucleoside phosphorylase YfiH/LACC1 family.</text>
</comment>
<dbReference type="PANTHER" id="PTHR30616:SF2">
    <property type="entry name" value="PURINE NUCLEOSIDE PHOSPHORYLASE LACC1"/>
    <property type="match status" value="1"/>
</dbReference>
<dbReference type="NCBIfam" id="TIGR00726">
    <property type="entry name" value="peptidoglycan editing factor PgeF"/>
    <property type="match status" value="1"/>
</dbReference>
<dbReference type="EMBL" id="DWUQ01000152">
    <property type="protein sequence ID" value="HJD44838.1"/>
    <property type="molecule type" value="Genomic_DNA"/>
</dbReference>
<evidence type="ECO:0000256" key="10">
    <source>
        <dbReference type="RuleBase" id="RU361274"/>
    </source>
</evidence>
<keyword evidence="4" id="KW-0479">Metal-binding</keyword>
<keyword evidence="6" id="KW-0862">Zinc</keyword>
<evidence type="ECO:0000313" key="11">
    <source>
        <dbReference type="EMBL" id="HJD44838.1"/>
    </source>
</evidence>
<reference evidence="11" key="2">
    <citation type="submission" date="2021-04" db="EMBL/GenBank/DDBJ databases">
        <authorList>
            <person name="Gilroy R."/>
        </authorList>
    </citation>
    <scope>NUCLEOTIDE SEQUENCE</scope>
    <source>
        <strain evidence="11">9264</strain>
    </source>
</reference>
<dbReference type="GO" id="GO:0016787">
    <property type="term" value="F:hydrolase activity"/>
    <property type="evidence" value="ECO:0007669"/>
    <property type="project" value="UniProtKB-KW"/>
</dbReference>
<dbReference type="InterPro" id="IPR011324">
    <property type="entry name" value="Cytotoxic_necrot_fac-like_cat"/>
</dbReference>
<comment type="catalytic activity">
    <reaction evidence="1">
        <text>inosine + phosphate = alpha-D-ribose 1-phosphate + hypoxanthine</text>
        <dbReference type="Rhea" id="RHEA:27646"/>
        <dbReference type="ChEBI" id="CHEBI:17368"/>
        <dbReference type="ChEBI" id="CHEBI:17596"/>
        <dbReference type="ChEBI" id="CHEBI:43474"/>
        <dbReference type="ChEBI" id="CHEBI:57720"/>
        <dbReference type="EC" id="2.4.2.1"/>
    </reaction>
    <physiologicalReaction direction="left-to-right" evidence="1">
        <dbReference type="Rhea" id="RHEA:27647"/>
    </physiologicalReaction>
</comment>
<reference evidence="11" key="1">
    <citation type="journal article" date="2021" name="PeerJ">
        <title>Extensive microbial diversity within the chicken gut microbiome revealed by metagenomics and culture.</title>
        <authorList>
            <person name="Gilroy R."/>
            <person name="Ravi A."/>
            <person name="Getino M."/>
            <person name="Pursley I."/>
            <person name="Horton D.L."/>
            <person name="Alikhan N.F."/>
            <person name="Baker D."/>
            <person name="Gharbi K."/>
            <person name="Hall N."/>
            <person name="Watson M."/>
            <person name="Adriaenssens E.M."/>
            <person name="Foster-Nyarko E."/>
            <person name="Jarju S."/>
            <person name="Secka A."/>
            <person name="Antonio M."/>
            <person name="Oren A."/>
            <person name="Chaudhuri R.R."/>
            <person name="La Ragione R."/>
            <person name="Hildebrand F."/>
            <person name="Pallen M.J."/>
        </authorList>
    </citation>
    <scope>NUCLEOTIDE SEQUENCE</scope>
    <source>
        <strain evidence="11">9264</strain>
    </source>
</reference>
<comment type="caution">
    <text evidence="11">The sequence shown here is derived from an EMBL/GenBank/DDBJ whole genome shotgun (WGS) entry which is preliminary data.</text>
</comment>
<evidence type="ECO:0000256" key="3">
    <source>
        <dbReference type="ARBA" id="ARBA00022679"/>
    </source>
</evidence>
<evidence type="ECO:0000256" key="8">
    <source>
        <dbReference type="ARBA" id="ARBA00048968"/>
    </source>
</evidence>
<dbReference type="GO" id="GO:0017061">
    <property type="term" value="F:S-methyl-5-thioadenosine phosphorylase activity"/>
    <property type="evidence" value="ECO:0007669"/>
    <property type="project" value="UniProtKB-EC"/>
</dbReference>
<gene>
    <name evidence="11" type="primary">pgeF</name>
    <name evidence="11" type="ORF">H9906_07410</name>
</gene>
<proteinExistence type="inferred from homology"/>
<keyword evidence="5" id="KW-0378">Hydrolase</keyword>
<protein>
    <recommendedName>
        <fullName evidence="10">Purine nucleoside phosphorylase</fullName>
    </recommendedName>
</protein>
<dbReference type="SUPFAM" id="SSF64438">
    <property type="entry name" value="CNF1/YfiH-like putative cysteine hydrolases"/>
    <property type="match status" value="1"/>
</dbReference>
<comment type="catalytic activity">
    <reaction evidence="8">
        <text>adenosine + phosphate = alpha-D-ribose 1-phosphate + adenine</text>
        <dbReference type="Rhea" id="RHEA:27642"/>
        <dbReference type="ChEBI" id="CHEBI:16335"/>
        <dbReference type="ChEBI" id="CHEBI:16708"/>
        <dbReference type="ChEBI" id="CHEBI:43474"/>
        <dbReference type="ChEBI" id="CHEBI:57720"/>
        <dbReference type="EC" id="2.4.2.1"/>
    </reaction>
    <physiologicalReaction direction="left-to-right" evidence="8">
        <dbReference type="Rhea" id="RHEA:27643"/>
    </physiologicalReaction>
</comment>
<dbReference type="Proteomes" id="UP000823889">
    <property type="component" value="Unassembled WGS sequence"/>
</dbReference>
<comment type="catalytic activity">
    <reaction evidence="7">
        <text>adenosine + H2O + H(+) = inosine + NH4(+)</text>
        <dbReference type="Rhea" id="RHEA:24408"/>
        <dbReference type="ChEBI" id="CHEBI:15377"/>
        <dbReference type="ChEBI" id="CHEBI:15378"/>
        <dbReference type="ChEBI" id="CHEBI:16335"/>
        <dbReference type="ChEBI" id="CHEBI:17596"/>
        <dbReference type="ChEBI" id="CHEBI:28938"/>
        <dbReference type="EC" id="3.5.4.4"/>
    </reaction>
    <physiologicalReaction direction="left-to-right" evidence="7">
        <dbReference type="Rhea" id="RHEA:24409"/>
    </physiologicalReaction>
</comment>
<dbReference type="Pfam" id="PF02578">
    <property type="entry name" value="Cu-oxidase_4"/>
    <property type="match status" value="1"/>
</dbReference>
<evidence type="ECO:0000256" key="9">
    <source>
        <dbReference type="ARBA" id="ARBA00049893"/>
    </source>
</evidence>
<evidence type="ECO:0000313" key="12">
    <source>
        <dbReference type="Proteomes" id="UP000823889"/>
    </source>
</evidence>
<comment type="catalytic activity">
    <reaction evidence="9">
        <text>S-methyl-5'-thioadenosine + phosphate = 5-(methylsulfanyl)-alpha-D-ribose 1-phosphate + adenine</text>
        <dbReference type="Rhea" id="RHEA:11852"/>
        <dbReference type="ChEBI" id="CHEBI:16708"/>
        <dbReference type="ChEBI" id="CHEBI:17509"/>
        <dbReference type="ChEBI" id="CHEBI:43474"/>
        <dbReference type="ChEBI" id="CHEBI:58533"/>
        <dbReference type="EC" id="2.4.2.28"/>
    </reaction>
    <physiologicalReaction direction="left-to-right" evidence="9">
        <dbReference type="Rhea" id="RHEA:11853"/>
    </physiologicalReaction>
</comment>
<evidence type="ECO:0000256" key="6">
    <source>
        <dbReference type="ARBA" id="ARBA00022833"/>
    </source>
</evidence>
<evidence type="ECO:0000256" key="7">
    <source>
        <dbReference type="ARBA" id="ARBA00047989"/>
    </source>
</evidence>
<evidence type="ECO:0000256" key="1">
    <source>
        <dbReference type="ARBA" id="ARBA00000553"/>
    </source>
</evidence>
<dbReference type="CDD" id="cd16833">
    <property type="entry name" value="YfiH"/>
    <property type="match status" value="1"/>
</dbReference>
<evidence type="ECO:0000256" key="4">
    <source>
        <dbReference type="ARBA" id="ARBA00022723"/>
    </source>
</evidence>
<dbReference type="AlphaFoldDB" id="A0A9D2U9N2"/>
<evidence type="ECO:0000256" key="2">
    <source>
        <dbReference type="ARBA" id="ARBA00007353"/>
    </source>
</evidence>